<sequence>MQNSEAVDKLGLNLPTFERIKRSGVNFPNAFTAAPTCTASRISILTGKPIYQLEQRLISRYIILKIINIYRYLKDNGYYVGFSGKGWAPGKTEPGGRSQNPAGARYKNFDTFMAERPKTTILFLVR</sequence>
<comment type="caution">
    <text evidence="2">The sequence shown here is derived from an EMBL/GenBank/DDBJ whole genome shotgun (WGS) entry which is preliminary data.</text>
</comment>
<dbReference type="EMBL" id="JAGETQ010000089">
    <property type="protein sequence ID" value="MBO1916388.1"/>
    <property type="molecule type" value="Genomic_DNA"/>
</dbReference>
<feature type="domain" description="Sulfatase N-terminal" evidence="1">
    <location>
        <begin position="13"/>
        <end position="88"/>
    </location>
</feature>
<name>A0A939NBN8_PRORE</name>
<dbReference type="InterPro" id="IPR000917">
    <property type="entry name" value="Sulfatase_N"/>
</dbReference>
<evidence type="ECO:0000313" key="2">
    <source>
        <dbReference type="EMBL" id="MBO1916388.1"/>
    </source>
</evidence>
<dbReference type="PANTHER" id="PTHR43751:SF3">
    <property type="entry name" value="SULFATASE N-TERMINAL DOMAIN-CONTAINING PROTEIN"/>
    <property type="match status" value="1"/>
</dbReference>
<dbReference type="InterPro" id="IPR052701">
    <property type="entry name" value="GAG_Ulvan_Degrading_Sulfatases"/>
</dbReference>
<proteinExistence type="predicted"/>
<organism evidence="2 3">
    <name type="scientific">Providencia rettgeri</name>
    <dbReference type="NCBI Taxonomy" id="587"/>
    <lineage>
        <taxon>Bacteria</taxon>
        <taxon>Pseudomonadati</taxon>
        <taxon>Pseudomonadota</taxon>
        <taxon>Gammaproteobacteria</taxon>
        <taxon>Enterobacterales</taxon>
        <taxon>Morganellaceae</taxon>
        <taxon>Providencia</taxon>
    </lineage>
</organism>
<dbReference type="AlphaFoldDB" id="A0A939NBN8"/>
<evidence type="ECO:0000313" key="3">
    <source>
        <dbReference type="Proteomes" id="UP000664477"/>
    </source>
</evidence>
<keyword evidence="2" id="KW-0378">Hydrolase</keyword>
<protein>
    <submittedName>
        <fullName evidence="2">Sulfatase-like hydrolase/transferase</fullName>
    </submittedName>
</protein>
<dbReference type="Proteomes" id="UP000664477">
    <property type="component" value="Unassembled WGS sequence"/>
</dbReference>
<dbReference type="Pfam" id="PF00884">
    <property type="entry name" value="Sulfatase"/>
    <property type="match status" value="1"/>
</dbReference>
<evidence type="ECO:0000259" key="1">
    <source>
        <dbReference type="Pfam" id="PF00884"/>
    </source>
</evidence>
<gene>
    <name evidence="2" type="ORF">J4727_14220</name>
</gene>
<dbReference type="GO" id="GO:0016787">
    <property type="term" value="F:hydrolase activity"/>
    <property type="evidence" value="ECO:0007669"/>
    <property type="project" value="UniProtKB-KW"/>
</dbReference>
<dbReference type="InterPro" id="IPR017850">
    <property type="entry name" value="Alkaline_phosphatase_core_sf"/>
</dbReference>
<accession>A0A939NBN8</accession>
<reference evidence="2" key="1">
    <citation type="submission" date="2021-03" db="EMBL/GenBank/DDBJ databases">
        <title>Molecular epidemiology and mechanisms of colistin and carbapenem resistance in Enterobacteriaceae from clinical isolates, the environment and porcine samples in Pretoria, South Africa.</title>
        <authorList>
            <person name="Bogoshi D."/>
            <person name="Mbelle N.M."/>
            <person name="Naidoo V."/>
            <person name="Osei Sekyere J."/>
        </authorList>
    </citation>
    <scope>NUCLEOTIDE SEQUENCE</scope>
    <source>
        <strain evidence="2">C052</strain>
    </source>
</reference>
<dbReference type="PANTHER" id="PTHR43751">
    <property type="entry name" value="SULFATASE"/>
    <property type="match status" value="1"/>
</dbReference>
<dbReference type="SUPFAM" id="SSF53649">
    <property type="entry name" value="Alkaline phosphatase-like"/>
    <property type="match status" value="1"/>
</dbReference>
<dbReference type="Gene3D" id="3.40.720.10">
    <property type="entry name" value="Alkaline Phosphatase, subunit A"/>
    <property type="match status" value="1"/>
</dbReference>